<keyword evidence="5" id="KW-0547">Nucleotide-binding</keyword>
<dbReference type="Pfam" id="PF08352">
    <property type="entry name" value="oligo_HPY"/>
    <property type="match status" value="2"/>
</dbReference>
<dbReference type="PROSITE" id="PS50893">
    <property type="entry name" value="ABC_TRANSPORTER_2"/>
    <property type="match status" value="2"/>
</dbReference>
<evidence type="ECO:0000256" key="6">
    <source>
        <dbReference type="ARBA" id="ARBA00022840"/>
    </source>
</evidence>
<keyword evidence="7" id="KW-0472">Membrane</keyword>
<dbReference type="NCBIfam" id="NF007739">
    <property type="entry name" value="PRK10419.1"/>
    <property type="match status" value="2"/>
</dbReference>
<dbReference type="InterPro" id="IPR003593">
    <property type="entry name" value="AAA+_ATPase"/>
</dbReference>
<evidence type="ECO:0000256" key="3">
    <source>
        <dbReference type="ARBA" id="ARBA00022448"/>
    </source>
</evidence>
<dbReference type="InterPro" id="IPR013563">
    <property type="entry name" value="Oligopep_ABC_C"/>
</dbReference>
<dbReference type="Gene3D" id="3.40.50.300">
    <property type="entry name" value="P-loop containing nucleotide triphosphate hydrolases"/>
    <property type="match status" value="2"/>
</dbReference>
<evidence type="ECO:0000256" key="2">
    <source>
        <dbReference type="ARBA" id="ARBA00005417"/>
    </source>
</evidence>
<comment type="subcellular location">
    <subcellularLocation>
        <location evidence="1">Cell inner membrane</location>
        <topology evidence="1">Peripheral membrane protein</topology>
    </subcellularLocation>
</comment>
<gene>
    <name evidence="11" type="ORF">LU297_03000</name>
</gene>
<dbReference type="CDD" id="cd03257">
    <property type="entry name" value="ABC_NikE_OppD_transporters"/>
    <property type="match status" value="2"/>
</dbReference>
<organism evidence="11 12">
    <name type="scientific">Moraxella nasicaprae</name>
    <dbReference type="NCBI Taxonomy" id="2904122"/>
    <lineage>
        <taxon>Bacteria</taxon>
        <taxon>Pseudomonadati</taxon>
        <taxon>Pseudomonadota</taxon>
        <taxon>Gammaproteobacteria</taxon>
        <taxon>Moraxellales</taxon>
        <taxon>Moraxellaceae</taxon>
        <taxon>Moraxella</taxon>
    </lineage>
</organism>
<protein>
    <recommendedName>
        <fullName evidence="8">ABC-type dipeptide transporter</fullName>
        <ecNumber evidence="8">7.4.2.9</ecNumber>
    </recommendedName>
</protein>
<evidence type="ECO:0000313" key="11">
    <source>
        <dbReference type="EMBL" id="UXZ05435.1"/>
    </source>
</evidence>
<evidence type="ECO:0000256" key="4">
    <source>
        <dbReference type="ARBA" id="ARBA00022475"/>
    </source>
</evidence>
<dbReference type="Pfam" id="PF00005">
    <property type="entry name" value="ABC_tran"/>
    <property type="match status" value="2"/>
</dbReference>
<dbReference type="SUPFAM" id="SSF52540">
    <property type="entry name" value="P-loop containing nucleoside triphosphate hydrolases"/>
    <property type="match status" value="2"/>
</dbReference>
<feature type="domain" description="ABC transporter" evidence="10">
    <location>
        <begin position="6"/>
        <end position="257"/>
    </location>
</feature>
<dbReference type="NCBIfam" id="NF008453">
    <property type="entry name" value="PRK11308.1"/>
    <property type="match status" value="2"/>
</dbReference>
<accession>A0ABY6F6D0</accession>
<evidence type="ECO:0000256" key="7">
    <source>
        <dbReference type="ARBA" id="ARBA00023136"/>
    </source>
</evidence>
<keyword evidence="4" id="KW-1003">Cell membrane</keyword>
<dbReference type="EMBL" id="CP089977">
    <property type="protein sequence ID" value="UXZ05435.1"/>
    <property type="molecule type" value="Genomic_DNA"/>
</dbReference>
<dbReference type="PANTHER" id="PTHR43297">
    <property type="entry name" value="OLIGOPEPTIDE TRANSPORT ATP-BINDING PROTEIN APPD"/>
    <property type="match status" value="1"/>
</dbReference>
<comment type="catalytic activity">
    <reaction evidence="9">
        <text>a dipeptide(out) + ATP + H2O = a dipeptide(in) + ADP + phosphate + H(+)</text>
        <dbReference type="Rhea" id="RHEA:23120"/>
        <dbReference type="ChEBI" id="CHEBI:15377"/>
        <dbReference type="ChEBI" id="CHEBI:15378"/>
        <dbReference type="ChEBI" id="CHEBI:30616"/>
        <dbReference type="ChEBI" id="CHEBI:43474"/>
        <dbReference type="ChEBI" id="CHEBI:90799"/>
        <dbReference type="ChEBI" id="CHEBI:456216"/>
        <dbReference type="EC" id="7.4.2.9"/>
    </reaction>
</comment>
<dbReference type="InterPro" id="IPR003439">
    <property type="entry name" value="ABC_transporter-like_ATP-bd"/>
</dbReference>
<evidence type="ECO:0000313" key="12">
    <source>
        <dbReference type="Proteomes" id="UP001063782"/>
    </source>
</evidence>
<dbReference type="RefSeq" id="WP_263076932.1">
    <property type="nucleotide sequence ID" value="NZ_CP089977.1"/>
</dbReference>
<dbReference type="InterPro" id="IPR050388">
    <property type="entry name" value="ABC_Ni/Peptide_Import"/>
</dbReference>
<reference evidence="11" key="1">
    <citation type="submission" date="2021-12" db="EMBL/GenBank/DDBJ databases">
        <title>taxonomy of Moraxella sp. ZY201224.</title>
        <authorList>
            <person name="Li F."/>
        </authorList>
    </citation>
    <scope>NUCLEOTIDE SEQUENCE</scope>
    <source>
        <strain evidence="11">ZY201224</strain>
    </source>
</reference>
<dbReference type="GO" id="GO:0005524">
    <property type="term" value="F:ATP binding"/>
    <property type="evidence" value="ECO:0007669"/>
    <property type="project" value="UniProtKB-KW"/>
</dbReference>
<evidence type="ECO:0000256" key="1">
    <source>
        <dbReference type="ARBA" id="ARBA00004417"/>
    </source>
</evidence>
<dbReference type="EC" id="7.4.2.9" evidence="8"/>
<name>A0ABY6F6D0_9GAMM</name>
<keyword evidence="6 11" id="KW-0067">ATP-binding</keyword>
<evidence type="ECO:0000256" key="9">
    <source>
        <dbReference type="ARBA" id="ARBA00047356"/>
    </source>
</evidence>
<evidence type="ECO:0000256" key="8">
    <source>
        <dbReference type="ARBA" id="ARBA00038852"/>
    </source>
</evidence>
<dbReference type="PANTHER" id="PTHR43297:SF2">
    <property type="entry name" value="DIPEPTIDE TRANSPORT ATP-BINDING PROTEIN DPPD"/>
    <property type="match status" value="1"/>
</dbReference>
<keyword evidence="3" id="KW-0813">Transport</keyword>
<sequence length="532" mass="58939">MALLEVKDLNVKFVTEDGLVNAVNGVNFTLDQGETLALVGESGSGKSVTSMSIMRLLPKNITRYDKGSSIVFDGISILEASEKELQSLRGKRIGMIFQEPMTSLNPYLTIGTQLIEAATTHNPNISQTQASSQAVELLTKVGIREPQRRLKQYPHEFSGGQLQRIMIAMALTNKPDLLIADEPTTALDVTIQAEILDLLRALQAEMGMAIIFITHDLGLAEHYSDKVCVMRHGQIVERGDIKEVFNNPSHDYTVELINSTPKGMKEPVAADAKVLLDVQDVKVKFVLESNFFGKPTKIFEAVKGISIQVKEGETLGIVGESGSGKSTLGKAIMQMLPYTGKISFDGKDLDKLSKAEQKSLKAKRQIVFQDPYGSLSPRLTVGDIIAEPLTVHEPHLSKEERTKRVLAMLDEVAMPHSALNRYPHEFSGGQRQRIAIARAMILNPKFVLLDEPTSALDRSVQVKVVELLRNLQKKYGLTYLFISHDLAIVRAMSNNVIVMQQGEVVEYGNAEQIFHNPKEEYTKKLLEATFNL</sequence>
<evidence type="ECO:0000256" key="5">
    <source>
        <dbReference type="ARBA" id="ARBA00022741"/>
    </source>
</evidence>
<dbReference type="SMART" id="SM00382">
    <property type="entry name" value="AAA"/>
    <property type="match status" value="2"/>
</dbReference>
<proteinExistence type="inferred from homology"/>
<feature type="domain" description="ABC transporter" evidence="10">
    <location>
        <begin position="281"/>
        <end position="526"/>
    </location>
</feature>
<dbReference type="Proteomes" id="UP001063782">
    <property type="component" value="Chromosome"/>
</dbReference>
<comment type="similarity">
    <text evidence="2">Belongs to the ABC transporter superfamily.</text>
</comment>
<dbReference type="PROSITE" id="PS00211">
    <property type="entry name" value="ABC_TRANSPORTER_1"/>
    <property type="match status" value="2"/>
</dbReference>
<dbReference type="InterPro" id="IPR027417">
    <property type="entry name" value="P-loop_NTPase"/>
</dbReference>
<dbReference type="InterPro" id="IPR017871">
    <property type="entry name" value="ABC_transporter-like_CS"/>
</dbReference>
<keyword evidence="12" id="KW-1185">Reference proteome</keyword>
<evidence type="ECO:0000259" key="10">
    <source>
        <dbReference type="PROSITE" id="PS50893"/>
    </source>
</evidence>